<dbReference type="InterPro" id="IPR027417">
    <property type="entry name" value="P-loop_NTPase"/>
</dbReference>
<dbReference type="Gene3D" id="3.40.50.300">
    <property type="entry name" value="P-loop containing nucleotide triphosphate hydrolases"/>
    <property type="match status" value="1"/>
</dbReference>
<comment type="caution">
    <text evidence="1">The sequence shown here is derived from an EMBL/GenBank/DDBJ whole genome shotgun (WGS) entry which is preliminary data.</text>
</comment>
<dbReference type="AlphaFoldDB" id="A0A6B3M2C0"/>
<protein>
    <submittedName>
        <fullName evidence="1">Helicase</fullName>
    </submittedName>
</protein>
<keyword evidence="1" id="KW-0378">Hydrolase</keyword>
<evidence type="ECO:0000313" key="1">
    <source>
        <dbReference type="EMBL" id="NEM99767.1"/>
    </source>
</evidence>
<dbReference type="RefSeq" id="WP_204282099.1">
    <property type="nucleotide sequence ID" value="NZ_JAAGWD010000025.1"/>
</dbReference>
<evidence type="ECO:0000313" key="2">
    <source>
        <dbReference type="Proteomes" id="UP000474777"/>
    </source>
</evidence>
<proteinExistence type="predicted"/>
<organism evidence="1 2">
    <name type="scientific">Pontibacter burrus</name>
    <dbReference type="NCBI Taxonomy" id="2704466"/>
    <lineage>
        <taxon>Bacteria</taxon>
        <taxon>Pseudomonadati</taxon>
        <taxon>Bacteroidota</taxon>
        <taxon>Cytophagia</taxon>
        <taxon>Cytophagales</taxon>
        <taxon>Hymenobacteraceae</taxon>
        <taxon>Pontibacter</taxon>
    </lineage>
</organism>
<keyword evidence="1" id="KW-0547">Nucleotide-binding</keyword>
<reference evidence="1 2" key="1">
    <citation type="submission" date="2020-02" db="EMBL/GenBank/DDBJ databases">
        <authorList>
            <person name="Kim M.K."/>
        </authorList>
    </citation>
    <scope>NUCLEOTIDE SEQUENCE [LARGE SCALE GENOMIC DNA]</scope>
    <source>
        <strain evidence="1 2">BT327</strain>
    </source>
</reference>
<feature type="non-terminal residue" evidence="1">
    <location>
        <position position="213"/>
    </location>
</feature>
<feature type="non-terminal residue" evidence="1">
    <location>
        <position position="1"/>
    </location>
</feature>
<gene>
    <name evidence="1" type="ORF">GXP69_18900</name>
</gene>
<name>A0A6B3M2C0_9BACT</name>
<sequence>KLTLIADEAHTFGSSQLLNLLPIGIGKRIGLSATPERVYDREGEAKLCQFFNSSPPNYTFVYNMQKAIEDGILCRYHYFPKFVDLVHEELANYREITKKLTKYIDPATGKYRDNPIVNNLLIQRKSIIHKASKKESCLTEIINEIGTDKFKYAFIYVPEGNEPEYTSNDSTAIDADDVRIINRYTEILHSKYGFRLRKFLGETSDKDEILSQF</sequence>
<keyword evidence="2" id="KW-1185">Reference proteome</keyword>
<dbReference type="SUPFAM" id="SSF52540">
    <property type="entry name" value="P-loop containing nucleoside triphosphate hydrolases"/>
    <property type="match status" value="1"/>
</dbReference>
<accession>A0A6B3M2C0</accession>
<dbReference type="Proteomes" id="UP000474777">
    <property type="component" value="Unassembled WGS sequence"/>
</dbReference>
<dbReference type="GO" id="GO:0004386">
    <property type="term" value="F:helicase activity"/>
    <property type="evidence" value="ECO:0007669"/>
    <property type="project" value="UniProtKB-KW"/>
</dbReference>
<keyword evidence="1" id="KW-0347">Helicase</keyword>
<keyword evidence="1" id="KW-0067">ATP-binding</keyword>
<dbReference type="EMBL" id="JAAGWD010000025">
    <property type="protein sequence ID" value="NEM99767.1"/>
    <property type="molecule type" value="Genomic_DNA"/>
</dbReference>